<evidence type="ECO:0000256" key="2">
    <source>
        <dbReference type="SAM" id="SignalP"/>
    </source>
</evidence>
<evidence type="ECO:0000259" key="3">
    <source>
        <dbReference type="Pfam" id="PF03629"/>
    </source>
</evidence>
<dbReference type="Gene3D" id="3.40.50.1110">
    <property type="entry name" value="SGNH hydrolase"/>
    <property type="match status" value="2"/>
</dbReference>
<reference evidence="5" key="1">
    <citation type="journal article" date="2019" name="Int. J. Syst. Evol. Microbiol.">
        <title>The Global Catalogue of Microorganisms (GCM) 10K type strain sequencing project: providing services to taxonomists for standard genome sequencing and annotation.</title>
        <authorList>
            <consortium name="The Broad Institute Genomics Platform"/>
            <consortium name="The Broad Institute Genome Sequencing Center for Infectious Disease"/>
            <person name="Wu L."/>
            <person name="Ma J."/>
        </authorList>
    </citation>
    <scope>NUCLEOTIDE SEQUENCE [LARGE SCALE GENOMIC DNA]</scope>
    <source>
        <strain evidence="5">KCTC 52344</strain>
    </source>
</reference>
<dbReference type="RefSeq" id="WP_340236854.1">
    <property type="nucleotide sequence ID" value="NZ_JBBEWC010000007.1"/>
</dbReference>
<feature type="domain" description="Sialate O-acetylesterase" evidence="3">
    <location>
        <begin position="409"/>
        <end position="530"/>
    </location>
</feature>
<dbReference type="EMBL" id="JBHULC010000009">
    <property type="protein sequence ID" value="MFD2521443.1"/>
    <property type="molecule type" value="Genomic_DNA"/>
</dbReference>
<accession>A0ABW5J7B2</accession>
<protein>
    <submittedName>
        <fullName evidence="4">Sialate O-acetylesterase</fullName>
    </submittedName>
</protein>
<sequence length="652" mass="72822">MKRCLSVLLLLALHSAAFAQVKLARLFSDHVVLQRQKTIPVWGWASPNETVKVSLANQTQSAQADASGKWLVKFSPMEAGGPHQLTASAQSGNVSVKDILIGEVWLCSGQSNMEWRVANADNYLEEKKDADYPQIRHFFVEHEVSMVPEKELKSGEWKLASSENVGNFTAVGFFFARELYKKLNIPIGLLHSSWGGSQIEGWISKEAMLTDEDLKAYAQNLPDNWTDADAILDKKTRASLFGDDKINPSVDDEKKYTAANYDFSKWKHAGSPLGQWDWKGIWMFRGSGYMARMVEVPAEMIGKETTLGLGIQDNLNEIYINGELIFKGVVKGVRKISIPANTWKAGDNKLVIKFGKMVEPSWYGLGLMGTADDLYLSDGALKISLADHWKIMPSFAEKHEYLHSSNNVGTTIYNSMIAPLVPFAIRGALWYQGESNAGRAYQYRKSFPLMINDWRKQWNDDFSFYFVQLSSFGGYQNSNQGSNWGELREAQTMTLSLPKTGMAVTTDVGNPKDIHPTNKQDVGHRLAVNALKFDYGQDVMHSGPMFESVKFDKGKATLSFKYVGKGLTAKDKFGYLKGFEIAGDDKTFFYAKAEIVGNKVVVYHPKGVKPVAVRYGWADAPEEANLFNADGLPASPFRTDDWKGLTIGNKFE</sequence>
<comment type="caution">
    <text evidence="4">The sequence shown here is derived from an EMBL/GenBank/DDBJ whole genome shotgun (WGS) entry which is preliminary data.</text>
</comment>
<evidence type="ECO:0000256" key="1">
    <source>
        <dbReference type="ARBA" id="ARBA00022801"/>
    </source>
</evidence>
<keyword evidence="2" id="KW-0732">Signal</keyword>
<proteinExistence type="predicted"/>
<dbReference type="InterPro" id="IPR039329">
    <property type="entry name" value="SIAE"/>
</dbReference>
<evidence type="ECO:0000313" key="5">
    <source>
        <dbReference type="Proteomes" id="UP001597510"/>
    </source>
</evidence>
<feature type="domain" description="Sialate O-acetylesterase" evidence="3">
    <location>
        <begin position="103"/>
        <end position="206"/>
    </location>
</feature>
<gene>
    <name evidence="4" type="ORF">ACFSR2_11135</name>
</gene>
<dbReference type="PANTHER" id="PTHR22901:SF0">
    <property type="entry name" value="SIALATE O-ACETYLESTERASE"/>
    <property type="match status" value="1"/>
</dbReference>
<dbReference type="InterPro" id="IPR036514">
    <property type="entry name" value="SGNH_hydro_sf"/>
</dbReference>
<keyword evidence="1" id="KW-0378">Hydrolase</keyword>
<name>A0ABW5J7B2_9BACT</name>
<organism evidence="4 5">
    <name type="scientific">Emticicia soli</name>
    <dbReference type="NCBI Taxonomy" id="2027878"/>
    <lineage>
        <taxon>Bacteria</taxon>
        <taxon>Pseudomonadati</taxon>
        <taxon>Bacteroidota</taxon>
        <taxon>Cytophagia</taxon>
        <taxon>Cytophagales</taxon>
        <taxon>Leadbetterellaceae</taxon>
        <taxon>Emticicia</taxon>
    </lineage>
</organism>
<keyword evidence="5" id="KW-1185">Reference proteome</keyword>
<dbReference type="InterPro" id="IPR005181">
    <property type="entry name" value="SASA"/>
</dbReference>
<dbReference type="InterPro" id="IPR013783">
    <property type="entry name" value="Ig-like_fold"/>
</dbReference>
<evidence type="ECO:0000313" key="4">
    <source>
        <dbReference type="EMBL" id="MFD2521443.1"/>
    </source>
</evidence>
<dbReference type="Pfam" id="PF03629">
    <property type="entry name" value="SASA"/>
    <property type="match status" value="2"/>
</dbReference>
<dbReference type="Proteomes" id="UP001597510">
    <property type="component" value="Unassembled WGS sequence"/>
</dbReference>
<feature type="signal peptide" evidence="2">
    <location>
        <begin position="1"/>
        <end position="19"/>
    </location>
</feature>
<dbReference type="Gene3D" id="2.60.40.10">
    <property type="entry name" value="Immunoglobulins"/>
    <property type="match status" value="1"/>
</dbReference>
<dbReference type="SUPFAM" id="SSF52266">
    <property type="entry name" value="SGNH hydrolase"/>
    <property type="match status" value="1"/>
</dbReference>
<feature type="chain" id="PRO_5047423446" evidence="2">
    <location>
        <begin position="20"/>
        <end position="652"/>
    </location>
</feature>
<dbReference type="PANTHER" id="PTHR22901">
    <property type="entry name" value="SIALATE O-ACETYLESTERASE"/>
    <property type="match status" value="1"/>
</dbReference>